<keyword evidence="1" id="KW-0645">Protease</keyword>
<dbReference type="OMA" id="TSTHEIW"/>
<keyword evidence="4" id="KW-1185">Reference proteome</keyword>
<dbReference type="PANTHER" id="PTHR47481">
    <property type="match status" value="1"/>
</dbReference>
<dbReference type="Pfam" id="PF22936">
    <property type="entry name" value="Pol_BBD"/>
    <property type="match status" value="1"/>
</dbReference>
<dbReference type="Pfam" id="PF14223">
    <property type="entry name" value="Retrotran_gag_2"/>
    <property type="match status" value="1"/>
</dbReference>
<dbReference type="AlphaFoldDB" id="A0A1R3I490"/>
<dbReference type="OrthoDB" id="1001745at2759"/>
<keyword evidence="3" id="KW-0548">Nucleotidyltransferase</keyword>
<dbReference type="CDD" id="cd09272">
    <property type="entry name" value="RNase_HI_RT_Ty1"/>
    <property type="match status" value="1"/>
</dbReference>
<dbReference type="Gramene" id="OMO77387">
    <property type="protein sequence ID" value="OMO77387"/>
    <property type="gene ID" value="CCACVL1_15027"/>
</dbReference>
<keyword evidence="1" id="KW-0064">Aspartyl protease</keyword>
<dbReference type="GO" id="GO:0004190">
    <property type="term" value="F:aspartic-type endopeptidase activity"/>
    <property type="evidence" value="ECO:0007669"/>
    <property type="project" value="UniProtKB-KW"/>
</dbReference>
<organism evidence="3 4">
    <name type="scientific">Corchorus capsularis</name>
    <name type="common">Jute</name>
    <dbReference type="NCBI Taxonomy" id="210143"/>
    <lineage>
        <taxon>Eukaryota</taxon>
        <taxon>Viridiplantae</taxon>
        <taxon>Streptophyta</taxon>
        <taxon>Embryophyta</taxon>
        <taxon>Tracheophyta</taxon>
        <taxon>Spermatophyta</taxon>
        <taxon>Magnoliopsida</taxon>
        <taxon>eudicotyledons</taxon>
        <taxon>Gunneridae</taxon>
        <taxon>Pentapetalae</taxon>
        <taxon>rosids</taxon>
        <taxon>malvids</taxon>
        <taxon>Malvales</taxon>
        <taxon>Malvaceae</taxon>
        <taxon>Grewioideae</taxon>
        <taxon>Apeibeae</taxon>
        <taxon>Corchorus</taxon>
    </lineage>
</organism>
<dbReference type="GO" id="GO:0003964">
    <property type="term" value="F:RNA-directed DNA polymerase activity"/>
    <property type="evidence" value="ECO:0007669"/>
    <property type="project" value="UniProtKB-KW"/>
</dbReference>
<evidence type="ECO:0000313" key="3">
    <source>
        <dbReference type="EMBL" id="OMO77387.1"/>
    </source>
</evidence>
<dbReference type="Proteomes" id="UP000188268">
    <property type="component" value="Unassembled WGS sequence"/>
</dbReference>
<keyword evidence="3" id="KW-0695">RNA-directed DNA polymerase</keyword>
<proteinExistence type="predicted"/>
<accession>A0A1R3I490</accession>
<keyword evidence="1" id="KW-0378">Hydrolase</keyword>
<evidence type="ECO:0000256" key="1">
    <source>
        <dbReference type="ARBA" id="ARBA00022750"/>
    </source>
</evidence>
<dbReference type="EMBL" id="AWWV01010750">
    <property type="protein sequence ID" value="OMO77387.1"/>
    <property type="molecule type" value="Genomic_DNA"/>
</dbReference>
<comment type="caution">
    <text evidence="3">The sequence shown here is derived from an EMBL/GenBank/DDBJ whole genome shotgun (WGS) entry which is preliminary data.</text>
</comment>
<protein>
    <submittedName>
        <fullName evidence="3">Reverse transcriptase, RNA-dependent DNA polymerase</fullName>
    </submittedName>
</protein>
<evidence type="ECO:0000259" key="2">
    <source>
        <dbReference type="Pfam" id="PF22936"/>
    </source>
</evidence>
<keyword evidence="3" id="KW-0808">Transferase</keyword>
<dbReference type="PANTHER" id="PTHR47481:SF9">
    <property type="entry name" value="RETROTRANSPOSON GAG DOMAIN-CONTAINING PROTEIN"/>
    <property type="match status" value="1"/>
</dbReference>
<reference evidence="3 4" key="1">
    <citation type="submission" date="2013-09" db="EMBL/GenBank/DDBJ databases">
        <title>Corchorus capsularis genome sequencing.</title>
        <authorList>
            <person name="Alam M."/>
            <person name="Haque M.S."/>
            <person name="Islam M.S."/>
            <person name="Emdad E.M."/>
            <person name="Islam M.M."/>
            <person name="Ahmed B."/>
            <person name="Halim A."/>
            <person name="Hossen Q.M.M."/>
            <person name="Hossain M.Z."/>
            <person name="Ahmed R."/>
            <person name="Khan M.M."/>
            <person name="Islam R."/>
            <person name="Rashid M.M."/>
            <person name="Khan S.A."/>
            <person name="Rahman M.S."/>
            <person name="Alam M."/>
        </authorList>
    </citation>
    <scope>NUCLEOTIDE SEQUENCE [LARGE SCALE GENOMIC DNA]</scope>
    <source>
        <strain evidence="4">cv. CVL-1</strain>
        <tissue evidence="3">Whole seedling</tissue>
    </source>
</reference>
<dbReference type="STRING" id="210143.A0A1R3I490"/>
<gene>
    <name evidence="3" type="ORF">CCACVL1_15027</name>
</gene>
<feature type="domain" description="Retrovirus-related Pol polyprotein from transposon TNT 1-94-like beta-barrel" evidence="2">
    <location>
        <begin position="251"/>
        <end position="328"/>
    </location>
</feature>
<dbReference type="InterPro" id="IPR054722">
    <property type="entry name" value="PolX-like_BBD"/>
</dbReference>
<dbReference type="SUPFAM" id="SSF56672">
    <property type="entry name" value="DNA/RNA polymerases"/>
    <property type="match status" value="1"/>
</dbReference>
<name>A0A1R3I490_COCAP</name>
<dbReference type="InterPro" id="IPR043502">
    <property type="entry name" value="DNA/RNA_pol_sf"/>
</dbReference>
<evidence type="ECO:0000313" key="4">
    <source>
        <dbReference type="Proteomes" id="UP000188268"/>
    </source>
</evidence>
<sequence>MAATNNTPNTPISINATAQLPLKLTAKNFSSWRAQFDALLQGFDLYGYVDGTKTPPAKEIQQNGQTLTNPGYSYWLRQDKLIFHAIIASTSEAVLPCVASSKTSNDAWQKLLKLFANKTRSCIMDLKSSFTTTKRNNLLVAEYLQQMKQIVDELNLTGTVIDDDDHILYILNGLGPEFRELSIAIRARESSISYEKLYDKLVSFEILLNQEDANSNLQVGHSAEQCRRGRSFFTNQPSANLTTASSTGKSWCLDSGASHHVTADLKNLSIASDYDGCDAIQIGDGTGLPITHTGDTKLASPNQCFQLHDVLYVPTIAQNLILVSKFCKANNVSVEFDYAKFLVKDLQTQAILTRGLNVDDVYHFPSEFQPIKPVAFSTTPNLIVLQNPTLPMSSTSPPPSSSSTPAITANRVLPQEPVSPLTECAKICENQQQLISVSPLEPTTHPMVTRSRNNIVKPNPTYLMATKHPVSEIEPTCVSKAVKDPNWRAAMFDEINALLRNGTWKLLPPSPSQNLKAIYGLKQAPRAWYNALSSFLLQFGFTQSRFCLLIVQAIFTQGSGLSGYFLGIETVTTANGIFLSQKKYITDLLHRTNMLDCKPIATPMASTISLSLDVGQPLSDAKEYRSALKRVLRYLKGNISTGLSLLKSKLTSSSLYAYADADWAGDKSDRKSTSAYLVYFNGNLVSWKCNKQKTMARSSTEAEYRAIASAAVELAWIQNLLSELKVLFSTAPTIFSDNIGATYVSANPALHSKMKHISIGFHFVRDKVQAGSLQVKHVSTHDQLTDLLTKPLPRQKFQQLHSKIGVSPAASPS</sequence>